<keyword evidence="2" id="KW-1185">Reference proteome</keyword>
<evidence type="ECO:0000313" key="1">
    <source>
        <dbReference type="EMBL" id="KAJ8983738.1"/>
    </source>
</evidence>
<accession>A0ABQ9K2C0</accession>
<organism evidence="1 2">
    <name type="scientific">Molorchus minor</name>
    <dbReference type="NCBI Taxonomy" id="1323400"/>
    <lineage>
        <taxon>Eukaryota</taxon>
        <taxon>Metazoa</taxon>
        <taxon>Ecdysozoa</taxon>
        <taxon>Arthropoda</taxon>
        <taxon>Hexapoda</taxon>
        <taxon>Insecta</taxon>
        <taxon>Pterygota</taxon>
        <taxon>Neoptera</taxon>
        <taxon>Endopterygota</taxon>
        <taxon>Coleoptera</taxon>
        <taxon>Polyphaga</taxon>
        <taxon>Cucujiformia</taxon>
        <taxon>Chrysomeloidea</taxon>
        <taxon>Cerambycidae</taxon>
        <taxon>Lamiinae</taxon>
        <taxon>Monochamini</taxon>
        <taxon>Molorchus</taxon>
    </lineage>
</organism>
<evidence type="ECO:0000313" key="2">
    <source>
        <dbReference type="Proteomes" id="UP001162164"/>
    </source>
</evidence>
<proteinExistence type="predicted"/>
<evidence type="ECO:0008006" key="3">
    <source>
        <dbReference type="Google" id="ProtNLM"/>
    </source>
</evidence>
<name>A0ABQ9K2C0_9CUCU</name>
<reference evidence="1" key="1">
    <citation type="journal article" date="2023" name="Insect Mol. Biol.">
        <title>Genome sequencing provides insights into the evolution of gene families encoding plant cell wall-degrading enzymes in longhorned beetles.</title>
        <authorList>
            <person name="Shin N.R."/>
            <person name="Okamura Y."/>
            <person name="Kirsch R."/>
            <person name="Pauchet Y."/>
        </authorList>
    </citation>
    <scope>NUCLEOTIDE SEQUENCE</scope>
    <source>
        <strain evidence="1">MMC_N1</strain>
    </source>
</reference>
<comment type="caution">
    <text evidence="1">The sequence shown here is derived from an EMBL/GenBank/DDBJ whole genome shotgun (WGS) entry which is preliminary data.</text>
</comment>
<dbReference type="Proteomes" id="UP001162164">
    <property type="component" value="Unassembled WGS sequence"/>
</dbReference>
<dbReference type="EMBL" id="JAPWTJ010000063">
    <property type="protein sequence ID" value="KAJ8983738.1"/>
    <property type="molecule type" value="Genomic_DNA"/>
</dbReference>
<gene>
    <name evidence="1" type="ORF">NQ317_017841</name>
</gene>
<sequence>MNLLVLKKIHEEVLTKPEIFQKISLSATHKQLSQLNFREESILGKYKNSEKRKDQFFTSMKLGSKPWVDCSLTSRIQAFLDGRTTGLCNPSGKGRRLIVLHIGSDYGFVDNSLLLFEGRKTTDYHEEMNAQRFTTWFAEILGYLPSIYLMIVDDVRKYPLHQKGNRT</sequence>
<protein>
    <recommendedName>
        <fullName evidence="3">Transposase</fullName>
    </recommendedName>
</protein>